<keyword evidence="7" id="KW-1133">Transmembrane helix</keyword>
<comment type="similarity">
    <text evidence="2">Belongs to the histidine acid phosphatase family.</text>
</comment>
<evidence type="ECO:0000256" key="7">
    <source>
        <dbReference type="SAM" id="Phobius"/>
    </source>
</evidence>
<dbReference type="PANTHER" id="PTHR11567:SF211">
    <property type="entry name" value="PROSTATIC ACID PHOSPHATASE"/>
    <property type="match status" value="1"/>
</dbReference>
<dbReference type="InterPro" id="IPR029033">
    <property type="entry name" value="His_PPase_superfam"/>
</dbReference>
<protein>
    <submittedName>
        <fullName evidence="9">Uncharacterized protein</fullName>
    </submittedName>
</protein>
<evidence type="ECO:0000313" key="10">
    <source>
        <dbReference type="Proteomes" id="UP001162131"/>
    </source>
</evidence>
<gene>
    <name evidence="9" type="ORF">BSTOLATCC_MIC66079</name>
</gene>
<evidence type="ECO:0000256" key="5">
    <source>
        <dbReference type="ARBA" id="ARBA00023157"/>
    </source>
</evidence>
<keyword evidence="7" id="KW-0472">Membrane</keyword>
<evidence type="ECO:0000256" key="1">
    <source>
        <dbReference type="ARBA" id="ARBA00000032"/>
    </source>
</evidence>
<evidence type="ECO:0000256" key="6">
    <source>
        <dbReference type="ARBA" id="ARBA00023180"/>
    </source>
</evidence>
<proteinExistence type="inferred from homology"/>
<name>A0AAU9KF87_9CILI</name>
<feature type="signal peptide" evidence="8">
    <location>
        <begin position="1"/>
        <end position="23"/>
    </location>
</feature>
<dbReference type="GO" id="GO:0003993">
    <property type="term" value="F:acid phosphatase activity"/>
    <property type="evidence" value="ECO:0007669"/>
    <property type="project" value="UniProtKB-EC"/>
</dbReference>
<evidence type="ECO:0000313" key="9">
    <source>
        <dbReference type="EMBL" id="CAG9336198.1"/>
    </source>
</evidence>
<feature type="chain" id="PRO_5043347587" evidence="8">
    <location>
        <begin position="24"/>
        <end position="454"/>
    </location>
</feature>
<dbReference type="Proteomes" id="UP001162131">
    <property type="component" value="Unassembled WGS sequence"/>
</dbReference>
<dbReference type="Gene3D" id="3.40.50.1240">
    <property type="entry name" value="Phosphoglycerate mutase-like"/>
    <property type="match status" value="1"/>
</dbReference>
<keyword evidence="7" id="KW-0812">Transmembrane</keyword>
<evidence type="ECO:0000256" key="2">
    <source>
        <dbReference type="ARBA" id="ARBA00005375"/>
    </source>
</evidence>
<evidence type="ECO:0000256" key="8">
    <source>
        <dbReference type="SAM" id="SignalP"/>
    </source>
</evidence>
<dbReference type="InterPro" id="IPR000560">
    <property type="entry name" value="His_Pase_clade-2"/>
</dbReference>
<feature type="transmembrane region" description="Helical" evidence="7">
    <location>
        <begin position="408"/>
        <end position="431"/>
    </location>
</feature>
<evidence type="ECO:0000256" key="3">
    <source>
        <dbReference type="ARBA" id="ARBA00022729"/>
    </source>
</evidence>
<dbReference type="CDD" id="cd07061">
    <property type="entry name" value="HP_HAP_like"/>
    <property type="match status" value="1"/>
</dbReference>
<sequence length="454" mass="51854">MGIVVKLLLPLLIECTILYVVEVSREGARAPLQFMPWDNLQKWPQGPAKLSPSGMRQHYLIGAELRNRYVNNTKLLSPWFYTPEIKVYSTDNDRTLTSATSQLLGLYPPGTGPSLRNKFQLNNSVPPIEVENQQTIINKLGYSALPNNTQVISIHTDLLSREALLLPAYDCDRYEYLVQVRNSSQDVNQLILDNQNLFTTIQKSFSCSYQYAVYIFPKLLDSLNCNIFHGYSVPSEFSGSYYTNATNFYAEYIYNVYYSPDALAKYAGSGFLINLMNEFKLAKTQSMETRFSFYSGQDRTILNILASLQLPADFEPPFASQLIFQLIQENENLFVTLDYNDQPVVIPTCGNYKCPFYNFIRYLAIRTLHNTTVACYLNQEQSTWGIITKPGDEEFDFTGKSDLGHIRWFGWFAIAYLAAVLLGIIGVFIVYRIKQKKPKKKNQPYAAIDIDGEI</sequence>
<reference evidence="9" key="1">
    <citation type="submission" date="2021-09" db="EMBL/GenBank/DDBJ databases">
        <authorList>
            <consortium name="AG Swart"/>
            <person name="Singh M."/>
            <person name="Singh A."/>
            <person name="Seah K."/>
            <person name="Emmerich C."/>
        </authorList>
    </citation>
    <scope>NUCLEOTIDE SEQUENCE</scope>
    <source>
        <strain evidence="9">ATCC30299</strain>
    </source>
</reference>
<accession>A0AAU9KF87</accession>
<comment type="catalytic activity">
    <reaction evidence="1">
        <text>a phosphate monoester + H2O = an alcohol + phosphate</text>
        <dbReference type="Rhea" id="RHEA:15017"/>
        <dbReference type="ChEBI" id="CHEBI:15377"/>
        <dbReference type="ChEBI" id="CHEBI:30879"/>
        <dbReference type="ChEBI" id="CHEBI:43474"/>
        <dbReference type="ChEBI" id="CHEBI:67140"/>
        <dbReference type="EC" id="3.1.3.2"/>
    </reaction>
</comment>
<keyword evidence="6" id="KW-0325">Glycoprotein</keyword>
<dbReference type="EMBL" id="CAJZBQ010000064">
    <property type="protein sequence ID" value="CAG9336198.1"/>
    <property type="molecule type" value="Genomic_DNA"/>
</dbReference>
<keyword evidence="10" id="KW-1185">Reference proteome</keyword>
<dbReference type="Pfam" id="PF00328">
    <property type="entry name" value="His_Phos_2"/>
    <property type="match status" value="1"/>
</dbReference>
<dbReference type="SUPFAM" id="SSF53254">
    <property type="entry name" value="Phosphoglycerate mutase-like"/>
    <property type="match status" value="1"/>
</dbReference>
<keyword evidence="3 8" id="KW-0732">Signal</keyword>
<dbReference type="PANTHER" id="PTHR11567">
    <property type="entry name" value="ACID PHOSPHATASE-RELATED"/>
    <property type="match status" value="1"/>
</dbReference>
<evidence type="ECO:0000256" key="4">
    <source>
        <dbReference type="ARBA" id="ARBA00022801"/>
    </source>
</evidence>
<dbReference type="InterPro" id="IPR050645">
    <property type="entry name" value="Histidine_acid_phosphatase"/>
</dbReference>
<comment type="caution">
    <text evidence="9">The sequence shown here is derived from an EMBL/GenBank/DDBJ whole genome shotgun (WGS) entry which is preliminary data.</text>
</comment>
<dbReference type="AlphaFoldDB" id="A0AAU9KF87"/>
<keyword evidence="4" id="KW-0378">Hydrolase</keyword>
<keyword evidence="5" id="KW-1015">Disulfide bond</keyword>
<organism evidence="9 10">
    <name type="scientific">Blepharisma stoltei</name>
    <dbReference type="NCBI Taxonomy" id="1481888"/>
    <lineage>
        <taxon>Eukaryota</taxon>
        <taxon>Sar</taxon>
        <taxon>Alveolata</taxon>
        <taxon>Ciliophora</taxon>
        <taxon>Postciliodesmatophora</taxon>
        <taxon>Heterotrichea</taxon>
        <taxon>Heterotrichida</taxon>
        <taxon>Blepharismidae</taxon>
        <taxon>Blepharisma</taxon>
    </lineage>
</organism>